<organism evidence="2 3">
    <name type="scientific">Winogradskya consettensis</name>
    <dbReference type="NCBI Taxonomy" id="113560"/>
    <lineage>
        <taxon>Bacteria</taxon>
        <taxon>Bacillati</taxon>
        <taxon>Actinomycetota</taxon>
        <taxon>Actinomycetes</taxon>
        <taxon>Micromonosporales</taxon>
        <taxon>Micromonosporaceae</taxon>
        <taxon>Winogradskya</taxon>
    </lineage>
</organism>
<dbReference type="Gene3D" id="3.40.50.720">
    <property type="entry name" value="NAD(P)-binding Rossmann-like Domain"/>
    <property type="match status" value="1"/>
</dbReference>
<dbReference type="PANTHER" id="PTHR33303">
    <property type="entry name" value="CYTOPLASMIC PROTEIN-RELATED"/>
    <property type="match status" value="1"/>
</dbReference>
<dbReference type="InterPro" id="IPR003781">
    <property type="entry name" value="CoA-bd"/>
</dbReference>
<dbReference type="InterPro" id="IPR036291">
    <property type="entry name" value="NAD(P)-bd_dom_sf"/>
</dbReference>
<dbReference type="Pfam" id="PF13380">
    <property type="entry name" value="CoA_binding_2"/>
    <property type="match status" value="1"/>
</dbReference>
<evidence type="ECO:0000313" key="3">
    <source>
        <dbReference type="Proteomes" id="UP000680865"/>
    </source>
</evidence>
<sequence>MRTTTQILAESQVIAVVGASGNPAKPAHTVPFQMLRHGWKIIPVNPFTDEIYGLKTVPTLADLPEPVDLVNIFRPSADALEVIRQAIATKAAPAIWLQSGITSPEGRRLATEAGLDYVEDRCLAVERAVANLSKLP</sequence>
<feature type="domain" description="CoA-binding" evidence="1">
    <location>
        <begin position="8"/>
        <end position="101"/>
    </location>
</feature>
<reference evidence="2" key="1">
    <citation type="submission" date="2021-03" db="EMBL/GenBank/DDBJ databases">
        <title>Whole genome shotgun sequence of Actinoplanes consettensis NBRC 14913.</title>
        <authorList>
            <person name="Komaki H."/>
            <person name="Tamura T."/>
        </authorList>
    </citation>
    <scope>NUCLEOTIDE SEQUENCE</scope>
    <source>
        <strain evidence="2">NBRC 14913</strain>
    </source>
</reference>
<name>A0A919SWD1_9ACTN</name>
<evidence type="ECO:0000313" key="2">
    <source>
        <dbReference type="EMBL" id="GIM78293.1"/>
    </source>
</evidence>
<accession>A0A919SWD1</accession>
<dbReference type="SUPFAM" id="SSF51735">
    <property type="entry name" value="NAD(P)-binding Rossmann-fold domains"/>
    <property type="match status" value="1"/>
</dbReference>
<dbReference type="GO" id="GO:0016874">
    <property type="term" value="F:ligase activity"/>
    <property type="evidence" value="ECO:0007669"/>
    <property type="project" value="UniProtKB-KW"/>
</dbReference>
<evidence type="ECO:0000259" key="1">
    <source>
        <dbReference type="SMART" id="SM00881"/>
    </source>
</evidence>
<keyword evidence="2" id="KW-0436">Ligase</keyword>
<dbReference type="Proteomes" id="UP000680865">
    <property type="component" value="Unassembled WGS sequence"/>
</dbReference>
<protein>
    <submittedName>
        <fullName evidence="2">Succinyl-CoA ligase subunit alpha</fullName>
    </submittedName>
</protein>
<dbReference type="EMBL" id="BOQP01000034">
    <property type="protein sequence ID" value="GIM78293.1"/>
    <property type="molecule type" value="Genomic_DNA"/>
</dbReference>
<gene>
    <name evidence="2" type="ORF">Aco04nite_59720</name>
</gene>
<dbReference type="RefSeq" id="WP_213000523.1">
    <property type="nucleotide sequence ID" value="NZ_BAAATW010000001.1"/>
</dbReference>
<dbReference type="PANTHER" id="PTHR33303:SF2">
    <property type="entry name" value="COA-BINDING DOMAIN-CONTAINING PROTEIN"/>
    <property type="match status" value="1"/>
</dbReference>
<dbReference type="SMART" id="SM00881">
    <property type="entry name" value="CoA_binding"/>
    <property type="match status" value="1"/>
</dbReference>
<keyword evidence="3" id="KW-1185">Reference proteome</keyword>
<proteinExistence type="predicted"/>
<dbReference type="AlphaFoldDB" id="A0A919SWD1"/>
<comment type="caution">
    <text evidence="2">The sequence shown here is derived from an EMBL/GenBank/DDBJ whole genome shotgun (WGS) entry which is preliminary data.</text>
</comment>